<feature type="domain" description="G-patch" evidence="2">
    <location>
        <begin position="69"/>
        <end position="109"/>
    </location>
</feature>
<evidence type="ECO:0000259" key="2">
    <source>
        <dbReference type="PROSITE" id="PS50174"/>
    </source>
</evidence>
<evidence type="ECO:0000313" key="3">
    <source>
        <dbReference type="EMBL" id="KAH0852769.1"/>
    </source>
</evidence>
<evidence type="ECO:0000256" key="1">
    <source>
        <dbReference type="SAM" id="MobiDB-lite"/>
    </source>
</evidence>
<sequence length="294" mass="34335">MDNLHNVKTLEKEQDKPKKDTSGIGYKLLKNMDNLNRRSRPSRCITISQRIIHHHQLRINVNHHQPILELLKKMGFKDGKGLGKYEDGILEPIMATKLPKYMGLDHAVQFIEDHPPSKKATDHNFRSCMERPKVFTPFKEVKPMTLAASPFKKVKPMTPTEAVKDKKIVQKQHRKRWKFDPLASPNENFTQNQVTSWGHESQNKLVLQEQEKSSLVITCKTRMLWRMSKINQRKILLALWKGPRKKKDDIVEHLLVTQLPKHIWLDGAILFIKDNPQSKLKDFALVERNINENL</sequence>
<name>A0ABQ7X9Y2_BRANA</name>
<dbReference type="EMBL" id="JAGKQM010000971">
    <property type="protein sequence ID" value="KAH0852769.1"/>
    <property type="molecule type" value="Genomic_DNA"/>
</dbReference>
<reference evidence="3 4" key="1">
    <citation type="submission" date="2021-05" db="EMBL/GenBank/DDBJ databases">
        <title>Genome Assembly of Synthetic Allotetraploid Brassica napus Reveals Homoeologous Exchanges between Subgenomes.</title>
        <authorList>
            <person name="Davis J.T."/>
        </authorList>
    </citation>
    <scope>NUCLEOTIDE SEQUENCE [LARGE SCALE GENOMIC DNA]</scope>
    <source>
        <strain evidence="4">cv. Da-Ae</strain>
        <tissue evidence="3">Seedling</tissue>
    </source>
</reference>
<feature type="compositionally biased region" description="Basic and acidic residues" evidence="1">
    <location>
        <begin position="8"/>
        <end position="21"/>
    </location>
</feature>
<dbReference type="InterPro" id="IPR000467">
    <property type="entry name" value="G_patch_dom"/>
</dbReference>
<keyword evidence="4" id="KW-1185">Reference proteome</keyword>
<comment type="caution">
    <text evidence="3">The sequence shown here is derived from an EMBL/GenBank/DDBJ whole genome shotgun (WGS) entry which is preliminary data.</text>
</comment>
<accession>A0ABQ7X9Y2</accession>
<dbReference type="Pfam" id="PF01585">
    <property type="entry name" value="G-patch"/>
    <property type="match status" value="1"/>
</dbReference>
<feature type="region of interest" description="Disordered" evidence="1">
    <location>
        <begin position="1"/>
        <end position="24"/>
    </location>
</feature>
<organism evidence="3 4">
    <name type="scientific">Brassica napus</name>
    <name type="common">Rape</name>
    <dbReference type="NCBI Taxonomy" id="3708"/>
    <lineage>
        <taxon>Eukaryota</taxon>
        <taxon>Viridiplantae</taxon>
        <taxon>Streptophyta</taxon>
        <taxon>Embryophyta</taxon>
        <taxon>Tracheophyta</taxon>
        <taxon>Spermatophyta</taxon>
        <taxon>Magnoliopsida</taxon>
        <taxon>eudicotyledons</taxon>
        <taxon>Gunneridae</taxon>
        <taxon>Pentapetalae</taxon>
        <taxon>rosids</taxon>
        <taxon>malvids</taxon>
        <taxon>Brassicales</taxon>
        <taxon>Brassicaceae</taxon>
        <taxon>Brassiceae</taxon>
        <taxon>Brassica</taxon>
    </lineage>
</organism>
<dbReference type="Proteomes" id="UP000824890">
    <property type="component" value="Unassembled WGS sequence"/>
</dbReference>
<evidence type="ECO:0000313" key="4">
    <source>
        <dbReference type="Proteomes" id="UP000824890"/>
    </source>
</evidence>
<proteinExistence type="predicted"/>
<dbReference type="PROSITE" id="PS50174">
    <property type="entry name" value="G_PATCH"/>
    <property type="match status" value="1"/>
</dbReference>
<gene>
    <name evidence="3" type="ORF">HID58_090788</name>
</gene>
<dbReference type="SMART" id="SM00443">
    <property type="entry name" value="G_patch"/>
    <property type="match status" value="1"/>
</dbReference>
<protein>
    <recommendedName>
        <fullName evidence="2">G-patch domain-containing protein</fullName>
    </recommendedName>
</protein>